<gene>
    <name evidence="1" type="ORF">GQ26_0460560</name>
</gene>
<comment type="caution">
    <text evidence="1">The sequence shown here is derived from an EMBL/GenBank/DDBJ whole genome shotgun (WGS) entry which is preliminary data.</text>
</comment>
<dbReference type="AlphaFoldDB" id="A0A093UX61"/>
<reference evidence="1" key="1">
    <citation type="journal article" date="2014" name="PLoS Genet.">
        <title>Signature Gene Expression Reveals Novel Clues to the Molecular Mechanisms of Dimorphic Transition in Penicillium marneffei.</title>
        <authorList>
            <person name="Yang E."/>
            <person name="Wang G."/>
            <person name="Cai J."/>
            <person name="Woo P.C."/>
            <person name="Lau S.K."/>
            <person name="Yuen K.-Y."/>
            <person name="Chow W.-N."/>
            <person name="Lin X."/>
        </authorList>
    </citation>
    <scope>NUCLEOTIDE SEQUENCE [LARGE SCALE GENOMIC DNA]</scope>
    <source>
        <strain evidence="1">PM1</strain>
    </source>
</reference>
<sequence length="356" mass="41026">MVCLDELPTEILKCIFEFTPSYTQKVLLRTSHRFNAITAPIFYRNVLLYVNPERRYFPHTHLSLFFRTIRNNRNLAHCVRELRVGGATPRTLKIEFTVDEIDDEEELRDADVDGWVFRAVPRPKPEMRQSGGKQIYKSCNGDLVMAVTIGRLKNLEILDLAYGIWSNSTAIPVVFMKQCLKRLKKVNLDIQPINPSQPMAHEFWTVLNRVKGPKSIDRVDLQHLLNLPHIESIACVAADCKFSSSDEDEDEEEFDEEFGPIEQPWSRLSQSTLGTILEAAPRLRILEYEFWIHTNANGGFAQYLDCEQMDTILEPVRDTLQQLSINIDYAEQLAPTTTKYAYTSPEADRSAQPWRS</sequence>
<accession>A0A093UX61</accession>
<dbReference type="EMBL" id="JPOX01000046">
    <property type="protein sequence ID" value="KFX42329.1"/>
    <property type="molecule type" value="Genomic_DNA"/>
</dbReference>
<dbReference type="HOGENOM" id="CLU_066706_0_0_1"/>
<evidence type="ECO:0008006" key="2">
    <source>
        <dbReference type="Google" id="ProtNLM"/>
    </source>
</evidence>
<name>A0A093UX61_TALMA</name>
<organism evidence="1">
    <name type="scientific">Talaromyces marneffei PM1</name>
    <dbReference type="NCBI Taxonomy" id="1077442"/>
    <lineage>
        <taxon>Eukaryota</taxon>
        <taxon>Fungi</taxon>
        <taxon>Dikarya</taxon>
        <taxon>Ascomycota</taxon>
        <taxon>Pezizomycotina</taxon>
        <taxon>Eurotiomycetes</taxon>
        <taxon>Eurotiomycetidae</taxon>
        <taxon>Eurotiales</taxon>
        <taxon>Trichocomaceae</taxon>
        <taxon>Talaromyces</taxon>
        <taxon>Talaromyces sect. Talaromyces</taxon>
    </lineage>
</organism>
<proteinExistence type="predicted"/>
<protein>
    <recommendedName>
        <fullName evidence="2">F-box domain-containing protein</fullName>
    </recommendedName>
</protein>
<evidence type="ECO:0000313" key="1">
    <source>
        <dbReference type="EMBL" id="KFX42329.1"/>
    </source>
</evidence>